<organism evidence="2 3">
    <name type="scientific">Candidatus Woesebacteria bacterium RIFCSPHIGHO2_12_FULL_41_24</name>
    <dbReference type="NCBI Taxonomy" id="1802510"/>
    <lineage>
        <taxon>Bacteria</taxon>
        <taxon>Candidatus Woeseibacteriota</taxon>
    </lineage>
</organism>
<evidence type="ECO:0000256" key="1">
    <source>
        <dbReference type="SAM" id="Phobius"/>
    </source>
</evidence>
<protein>
    <submittedName>
        <fullName evidence="2">Uncharacterized protein</fullName>
    </submittedName>
</protein>
<dbReference type="EMBL" id="MGGW01000020">
    <property type="protein sequence ID" value="OGM53908.1"/>
    <property type="molecule type" value="Genomic_DNA"/>
</dbReference>
<keyword evidence="1" id="KW-0812">Transmembrane</keyword>
<accession>A0A1F8ARJ5</accession>
<proteinExistence type="predicted"/>
<keyword evidence="1" id="KW-0472">Membrane</keyword>
<feature type="transmembrane region" description="Helical" evidence="1">
    <location>
        <begin position="38"/>
        <end position="59"/>
    </location>
</feature>
<comment type="caution">
    <text evidence="2">The sequence shown here is derived from an EMBL/GenBank/DDBJ whole genome shotgun (WGS) entry which is preliminary data.</text>
</comment>
<name>A0A1F8ARJ5_9BACT</name>
<keyword evidence="1" id="KW-1133">Transmembrane helix</keyword>
<dbReference type="AlphaFoldDB" id="A0A1F8ARJ5"/>
<gene>
    <name evidence="2" type="ORF">A3E44_05870</name>
</gene>
<evidence type="ECO:0000313" key="3">
    <source>
        <dbReference type="Proteomes" id="UP000178603"/>
    </source>
</evidence>
<sequence>MFSTGEIVFAVLREKRKERKENFPRNLKADSGGFLVGYLYLCYNLVPRVFGWLIVYAGIH</sequence>
<dbReference type="Proteomes" id="UP000178603">
    <property type="component" value="Unassembled WGS sequence"/>
</dbReference>
<evidence type="ECO:0000313" key="2">
    <source>
        <dbReference type="EMBL" id="OGM53908.1"/>
    </source>
</evidence>
<reference evidence="2 3" key="1">
    <citation type="journal article" date="2016" name="Nat. Commun.">
        <title>Thousands of microbial genomes shed light on interconnected biogeochemical processes in an aquifer system.</title>
        <authorList>
            <person name="Anantharaman K."/>
            <person name="Brown C.T."/>
            <person name="Hug L.A."/>
            <person name="Sharon I."/>
            <person name="Castelle C.J."/>
            <person name="Probst A.J."/>
            <person name="Thomas B.C."/>
            <person name="Singh A."/>
            <person name="Wilkins M.J."/>
            <person name="Karaoz U."/>
            <person name="Brodie E.L."/>
            <person name="Williams K.H."/>
            <person name="Hubbard S.S."/>
            <person name="Banfield J.F."/>
        </authorList>
    </citation>
    <scope>NUCLEOTIDE SEQUENCE [LARGE SCALE GENOMIC DNA]</scope>
</reference>